<evidence type="ECO:0000256" key="3">
    <source>
        <dbReference type="ARBA" id="ARBA00012438"/>
    </source>
</evidence>
<evidence type="ECO:0000256" key="9">
    <source>
        <dbReference type="ARBA" id="ARBA00022989"/>
    </source>
</evidence>
<dbReference type="InterPro" id="IPR011006">
    <property type="entry name" value="CheY-like_superfamily"/>
</dbReference>
<evidence type="ECO:0000259" key="15">
    <source>
        <dbReference type="PROSITE" id="PS50110"/>
    </source>
</evidence>
<dbReference type="Gene3D" id="3.30.450.20">
    <property type="entry name" value="PAS domain"/>
    <property type="match status" value="2"/>
</dbReference>
<proteinExistence type="predicted"/>
<keyword evidence="9" id="KW-1133">Transmembrane helix</keyword>
<dbReference type="Pfam" id="PF02518">
    <property type="entry name" value="HATPase_c"/>
    <property type="match status" value="1"/>
</dbReference>
<feature type="domain" description="Response regulatory" evidence="15">
    <location>
        <begin position="694"/>
        <end position="812"/>
    </location>
</feature>
<keyword evidence="20" id="KW-1185">Reference proteome</keyword>
<dbReference type="SUPFAM" id="SSF52172">
    <property type="entry name" value="CheY-like"/>
    <property type="match status" value="1"/>
</dbReference>
<evidence type="ECO:0000256" key="6">
    <source>
        <dbReference type="ARBA" id="ARBA00022692"/>
    </source>
</evidence>
<dbReference type="CDD" id="cd00130">
    <property type="entry name" value="PAS"/>
    <property type="match status" value="1"/>
</dbReference>
<dbReference type="InterPro" id="IPR036097">
    <property type="entry name" value="HisK_dim/P_sf"/>
</dbReference>
<dbReference type="InterPro" id="IPR035965">
    <property type="entry name" value="PAS-like_dom_sf"/>
</dbReference>
<evidence type="ECO:0000256" key="13">
    <source>
        <dbReference type="PROSITE-ProRule" id="PRU00169"/>
    </source>
</evidence>
<dbReference type="SMART" id="SM00387">
    <property type="entry name" value="HATPase_c"/>
    <property type="match status" value="1"/>
</dbReference>
<dbReference type="InterPro" id="IPR013656">
    <property type="entry name" value="PAS_4"/>
</dbReference>
<dbReference type="InterPro" id="IPR001789">
    <property type="entry name" value="Sig_transdc_resp-reg_receiver"/>
</dbReference>
<evidence type="ECO:0000259" key="18">
    <source>
        <dbReference type="PROSITE" id="PS50894"/>
    </source>
</evidence>
<dbReference type="SMART" id="SM00448">
    <property type="entry name" value="REC"/>
    <property type="match status" value="1"/>
</dbReference>
<accession>A0ABT8LJM2</accession>
<evidence type="ECO:0000256" key="12">
    <source>
        <dbReference type="PROSITE-ProRule" id="PRU00110"/>
    </source>
</evidence>
<gene>
    <name evidence="19" type="ORF">QQ020_35230</name>
</gene>
<dbReference type="RefSeq" id="WP_346762718.1">
    <property type="nucleotide sequence ID" value="NZ_JAUJEB010000016.1"/>
</dbReference>
<dbReference type="PRINTS" id="PR00344">
    <property type="entry name" value="BCTRLSENSOR"/>
</dbReference>
<dbReference type="InterPro" id="IPR000014">
    <property type="entry name" value="PAS"/>
</dbReference>
<dbReference type="CDD" id="cd00082">
    <property type="entry name" value="HisKA"/>
    <property type="match status" value="1"/>
</dbReference>
<feature type="domain" description="PAS" evidence="16">
    <location>
        <begin position="183"/>
        <end position="253"/>
    </location>
</feature>
<feature type="domain" description="Histidine kinase" evidence="14">
    <location>
        <begin position="444"/>
        <end position="665"/>
    </location>
</feature>
<dbReference type="EMBL" id="JAUJEB010000016">
    <property type="protein sequence ID" value="MDN5217381.1"/>
    <property type="molecule type" value="Genomic_DNA"/>
</dbReference>
<dbReference type="SMART" id="SM00388">
    <property type="entry name" value="HisKA"/>
    <property type="match status" value="1"/>
</dbReference>
<dbReference type="Proteomes" id="UP001172083">
    <property type="component" value="Unassembled WGS sequence"/>
</dbReference>
<dbReference type="PANTHER" id="PTHR45339">
    <property type="entry name" value="HYBRID SIGNAL TRANSDUCTION HISTIDINE KINASE J"/>
    <property type="match status" value="1"/>
</dbReference>
<evidence type="ECO:0000313" key="20">
    <source>
        <dbReference type="Proteomes" id="UP001172083"/>
    </source>
</evidence>
<dbReference type="Gene3D" id="3.40.50.2300">
    <property type="match status" value="1"/>
</dbReference>
<dbReference type="Gene3D" id="1.20.120.160">
    <property type="entry name" value="HPT domain"/>
    <property type="match status" value="1"/>
</dbReference>
<dbReference type="SUPFAM" id="SSF55874">
    <property type="entry name" value="ATPase domain of HSP90 chaperone/DNA topoisomerase II/histidine kinase"/>
    <property type="match status" value="1"/>
</dbReference>
<dbReference type="InterPro" id="IPR003661">
    <property type="entry name" value="HisK_dim/P_dom"/>
</dbReference>
<evidence type="ECO:0000256" key="2">
    <source>
        <dbReference type="ARBA" id="ARBA00004651"/>
    </source>
</evidence>
<dbReference type="PROSITE" id="PS50109">
    <property type="entry name" value="HIS_KIN"/>
    <property type="match status" value="1"/>
</dbReference>
<dbReference type="SUPFAM" id="SSF47226">
    <property type="entry name" value="Histidine-containing phosphotransfer domain, HPT domain"/>
    <property type="match status" value="1"/>
</dbReference>
<dbReference type="InterPro" id="IPR036890">
    <property type="entry name" value="HATPase_C_sf"/>
</dbReference>
<dbReference type="PROSITE" id="PS50894">
    <property type="entry name" value="HPT"/>
    <property type="match status" value="1"/>
</dbReference>
<dbReference type="SMART" id="SM00086">
    <property type="entry name" value="PAC"/>
    <property type="match status" value="2"/>
</dbReference>
<evidence type="ECO:0000256" key="1">
    <source>
        <dbReference type="ARBA" id="ARBA00000085"/>
    </source>
</evidence>
<feature type="domain" description="HPt" evidence="18">
    <location>
        <begin position="855"/>
        <end position="949"/>
    </location>
</feature>
<sequence length="953" mass="107692">MNPGNTSIDVFEKLNYVNRNFSRARTEKDLEDLMVESFGLFIESSFEVIFWGIEQEEKTLIPQLYGGLTEVEKDQISAADTPEFLYKALSQKRSSTFVNCLDKKHGAALKDTCFYKSGNLLAIPAYFGDAIVSIITIFIDRQEGFGKEEESILTLIANSLTTTFEGLSVHKRQYNKLEDYISHEAFNKSVVEYGSDIVIILDPKGVILYHNPSSKETLGYNPGFLVGKNFFDFVHPKNLTHFKDGFDKSIREEKVQKLEYQFLCANGKYRYLESNSINLMDKEGVEGLILDCRDITEKIQTNHELKKQQQFIQQVIDTDPNLIYVKDEDGTFQLINQAVADLHGSTKENVIEILNAKAKAKPEELYNESKEDTEAILRGEEIIVEESFTLPDKEIRWFQTTKKALPADEGTIQMLSISVDITQRKKDAEELLSVQKAKEQFLANMSHEIRTPINGIAGLINLLAETNPTLDQKKYLNGIQSSAENLKVIINDILDISKIESGKLNFEKIGFISENQIASVIETFKYRTDEKGLQLSYHIAPEAKIVLLGDPVRLNQILMNLIGNAVKFTYAGYIKVSALVEKISKDKVIMKFEVADSGIGIPADKINSIFDSFRQADESVTRRFGGTGLGLAICKQLVELQGGSIQVQSVEREGTVFSFTIPYDKANDRDLQKLDPNNDSKLKIKELGSFDTLSILLVEDNDINQMYSSNILKKWNCKVDIAANGYIALEKIRKNDYDLILMDIQMPVMDGFETTRNIRTNFTAPKADIPIIALTANAIKGDNVKCLEVGMDDYLPKPFVPEELFNKIIKLTNIKPKDNLQETGKSDQKPIVAKSSQRRKTVVDLSYLKDISDSDEEFIKDMILSFMENSPIMIKQIKKAAKEGKWEEVGNIAHRIKPSIVFMGMNSIKDVVETIESNGLKNKNVDQIPELIAKLETTCQHAYEELKHEEVLV</sequence>
<evidence type="ECO:0000313" key="19">
    <source>
        <dbReference type="EMBL" id="MDN5217381.1"/>
    </source>
</evidence>
<evidence type="ECO:0000259" key="17">
    <source>
        <dbReference type="PROSITE" id="PS50113"/>
    </source>
</evidence>
<dbReference type="Gene3D" id="1.10.287.130">
    <property type="match status" value="1"/>
</dbReference>
<name>A0ABT8LJM2_9BACT</name>
<dbReference type="InterPro" id="IPR005467">
    <property type="entry name" value="His_kinase_dom"/>
</dbReference>
<protein>
    <recommendedName>
        <fullName evidence="3">histidine kinase</fullName>
        <ecNumber evidence="3">2.7.13.3</ecNumber>
    </recommendedName>
</protein>
<feature type="modified residue" description="4-aspartylphosphate" evidence="13">
    <location>
        <position position="743"/>
    </location>
</feature>
<dbReference type="InterPro" id="IPR004358">
    <property type="entry name" value="Sig_transdc_His_kin-like_C"/>
</dbReference>
<evidence type="ECO:0000259" key="14">
    <source>
        <dbReference type="PROSITE" id="PS50109"/>
    </source>
</evidence>
<dbReference type="NCBIfam" id="TIGR00229">
    <property type="entry name" value="sensory_box"/>
    <property type="match status" value="2"/>
</dbReference>
<comment type="catalytic activity">
    <reaction evidence="1">
        <text>ATP + protein L-histidine = ADP + protein N-phospho-L-histidine.</text>
        <dbReference type="EC" id="2.7.13.3"/>
    </reaction>
</comment>
<dbReference type="InterPro" id="IPR003594">
    <property type="entry name" value="HATPase_dom"/>
</dbReference>
<comment type="subcellular location">
    <subcellularLocation>
        <location evidence="2">Cell membrane</location>
        <topology evidence="2">Multi-pass membrane protein</topology>
    </subcellularLocation>
</comment>
<evidence type="ECO:0000256" key="10">
    <source>
        <dbReference type="ARBA" id="ARBA00023012"/>
    </source>
</evidence>
<keyword evidence="5 13" id="KW-0597">Phosphoprotein</keyword>
<dbReference type="Pfam" id="PF08448">
    <property type="entry name" value="PAS_4"/>
    <property type="match status" value="1"/>
</dbReference>
<dbReference type="PROSITE" id="PS50110">
    <property type="entry name" value="RESPONSE_REGULATORY"/>
    <property type="match status" value="1"/>
</dbReference>
<keyword evidence="8" id="KW-0067">ATP-binding</keyword>
<dbReference type="Pfam" id="PF00072">
    <property type="entry name" value="Response_reg"/>
    <property type="match status" value="1"/>
</dbReference>
<evidence type="ECO:0000259" key="16">
    <source>
        <dbReference type="PROSITE" id="PS50112"/>
    </source>
</evidence>
<dbReference type="InterPro" id="IPR000700">
    <property type="entry name" value="PAS-assoc_C"/>
</dbReference>
<dbReference type="Pfam" id="PF00512">
    <property type="entry name" value="HisKA"/>
    <property type="match status" value="1"/>
</dbReference>
<dbReference type="PROSITE" id="PS50112">
    <property type="entry name" value="PAS"/>
    <property type="match status" value="2"/>
</dbReference>
<reference evidence="19" key="1">
    <citation type="submission" date="2023-06" db="EMBL/GenBank/DDBJ databases">
        <title>Genomic of Agaribacillus aureum.</title>
        <authorList>
            <person name="Wang G."/>
        </authorList>
    </citation>
    <scope>NUCLEOTIDE SEQUENCE</scope>
    <source>
        <strain evidence="19">BMA12</strain>
    </source>
</reference>
<keyword evidence="11" id="KW-0472">Membrane</keyword>
<dbReference type="SMART" id="SM00091">
    <property type="entry name" value="PAS"/>
    <property type="match status" value="2"/>
</dbReference>
<dbReference type="Pfam" id="PF01627">
    <property type="entry name" value="Hpt"/>
    <property type="match status" value="1"/>
</dbReference>
<keyword evidence="6" id="KW-0812">Transmembrane</keyword>
<organism evidence="19 20">
    <name type="scientific">Agaribacillus aureus</name>
    <dbReference type="NCBI Taxonomy" id="3051825"/>
    <lineage>
        <taxon>Bacteria</taxon>
        <taxon>Pseudomonadati</taxon>
        <taxon>Bacteroidota</taxon>
        <taxon>Cytophagia</taxon>
        <taxon>Cytophagales</taxon>
        <taxon>Splendidivirgaceae</taxon>
        <taxon>Agaribacillus</taxon>
    </lineage>
</organism>
<dbReference type="Pfam" id="PF13426">
    <property type="entry name" value="PAS_9"/>
    <property type="match status" value="1"/>
</dbReference>
<feature type="domain" description="PAS" evidence="16">
    <location>
        <begin position="308"/>
        <end position="351"/>
    </location>
</feature>
<evidence type="ECO:0000256" key="11">
    <source>
        <dbReference type="ARBA" id="ARBA00023136"/>
    </source>
</evidence>
<keyword evidence="4" id="KW-1003">Cell membrane</keyword>
<dbReference type="SUPFAM" id="SSF47384">
    <property type="entry name" value="Homodimeric domain of signal transducing histidine kinase"/>
    <property type="match status" value="1"/>
</dbReference>
<feature type="domain" description="PAC" evidence="17">
    <location>
        <begin position="256"/>
        <end position="307"/>
    </location>
</feature>
<evidence type="ECO:0000256" key="7">
    <source>
        <dbReference type="ARBA" id="ARBA00022741"/>
    </source>
</evidence>
<evidence type="ECO:0000256" key="5">
    <source>
        <dbReference type="ARBA" id="ARBA00022553"/>
    </source>
</evidence>
<dbReference type="InterPro" id="IPR036641">
    <property type="entry name" value="HPT_dom_sf"/>
</dbReference>
<dbReference type="CDD" id="cd17546">
    <property type="entry name" value="REC_hyHK_CKI1_RcsC-like"/>
    <property type="match status" value="1"/>
</dbReference>
<dbReference type="InterPro" id="IPR001610">
    <property type="entry name" value="PAC"/>
</dbReference>
<comment type="caution">
    <text evidence="19">The sequence shown here is derived from an EMBL/GenBank/DDBJ whole genome shotgun (WGS) entry which is preliminary data.</text>
</comment>
<keyword evidence="7" id="KW-0547">Nucleotide-binding</keyword>
<dbReference type="CDD" id="cd16922">
    <property type="entry name" value="HATPase_EvgS-ArcB-TorS-like"/>
    <property type="match status" value="1"/>
</dbReference>
<dbReference type="PANTHER" id="PTHR45339:SF1">
    <property type="entry name" value="HYBRID SIGNAL TRANSDUCTION HISTIDINE KINASE J"/>
    <property type="match status" value="1"/>
</dbReference>
<feature type="modified residue" description="Phosphohistidine" evidence="12">
    <location>
        <position position="894"/>
    </location>
</feature>
<dbReference type="Gene3D" id="3.30.565.10">
    <property type="entry name" value="Histidine kinase-like ATPase, C-terminal domain"/>
    <property type="match status" value="1"/>
</dbReference>
<dbReference type="SUPFAM" id="SSF55785">
    <property type="entry name" value="PYP-like sensor domain (PAS domain)"/>
    <property type="match status" value="2"/>
</dbReference>
<dbReference type="EC" id="2.7.13.3" evidence="3"/>
<evidence type="ECO:0000256" key="8">
    <source>
        <dbReference type="ARBA" id="ARBA00022840"/>
    </source>
</evidence>
<dbReference type="PROSITE" id="PS50113">
    <property type="entry name" value="PAC"/>
    <property type="match status" value="1"/>
</dbReference>
<evidence type="ECO:0000256" key="4">
    <source>
        <dbReference type="ARBA" id="ARBA00022475"/>
    </source>
</evidence>
<dbReference type="InterPro" id="IPR008207">
    <property type="entry name" value="Sig_transdc_His_kin_Hpt_dom"/>
</dbReference>
<keyword evidence="10" id="KW-0902">Two-component regulatory system</keyword>